<sequence>MEQDVYREPSAEFSAALAAAAARNTPEAIEHVAGWIADHARLAIEGSVELLPGDLALTAGVLLAIAQEMRHARVAPLRLVAAR</sequence>
<dbReference type="AlphaFoldDB" id="A0A845B9J9"/>
<protein>
    <submittedName>
        <fullName evidence="1">Uncharacterized protein</fullName>
    </submittedName>
</protein>
<dbReference type="RefSeq" id="WP_160935997.1">
    <property type="nucleotide sequence ID" value="NZ_SNVJ01000004.1"/>
</dbReference>
<comment type="caution">
    <text evidence="1">The sequence shown here is derived from an EMBL/GenBank/DDBJ whole genome shotgun (WGS) entry which is preliminary data.</text>
</comment>
<keyword evidence="2" id="KW-1185">Reference proteome</keyword>
<accession>A0A845B9J9</accession>
<name>A0A845B9J9_9PROT</name>
<dbReference type="EMBL" id="SNVJ01000004">
    <property type="protein sequence ID" value="MXP62870.1"/>
    <property type="molecule type" value="Genomic_DNA"/>
</dbReference>
<dbReference type="Proteomes" id="UP000460715">
    <property type="component" value="Unassembled WGS sequence"/>
</dbReference>
<organism evidence="1 2">
    <name type="scientific">Teichococcus coralli</name>
    <dbReference type="NCBI Taxonomy" id="2545983"/>
    <lineage>
        <taxon>Bacteria</taxon>
        <taxon>Pseudomonadati</taxon>
        <taxon>Pseudomonadota</taxon>
        <taxon>Alphaproteobacteria</taxon>
        <taxon>Acetobacterales</taxon>
        <taxon>Roseomonadaceae</taxon>
        <taxon>Roseomonas</taxon>
    </lineage>
</organism>
<evidence type="ECO:0000313" key="1">
    <source>
        <dbReference type="EMBL" id="MXP62870.1"/>
    </source>
</evidence>
<reference evidence="1 2" key="1">
    <citation type="submission" date="2019-03" db="EMBL/GenBank/DDBJ databases">
        <title>Roseomonas sp. a novel Roseomonas species isolated from Sea whip Gorgonian.</title>
        <authorList>
            <person name="Li F."/>
            <person name="Pan X."/>
            <person name="Huang S."/>
            <person name="Li Z."/>
            <person name="Meng B."/>
        </authorList>
    </citation>
    <scope>NUCLEOTIDE SEQUENCE [LARGE SCALE GENOMIC DNA]</scope>
    <source>
        <strain evidence="1 2">M0104</strain>
    </source>
</reference>
<gene>
    <name evidence="1" type="ORF">E0493_05835</name>
</gene>
<evidence type="ECO:0000313" key="2">
    <source>
        <dbReference type="Proteomes" id="UP000460715"/>
    </source>
</evidence>
<proteinExistence type="predicted"/>